<keyword evidence="4" id="KW-1017">Isopeptide bond</keyword>
<evidence type="ECO:0000256" key="10">
    <source>
        <dbReference type="SAM" id="MobiDB-lite"/>
    </source>
</evidence>
<dbReference type="InterPro" id="IPR018501">
    <property type="entry name" value="DDT_dom"/>
</dbReference>
<evidence type="ECO:0000256" key="2">
    <source>
        <dbReference type="ARBA" id="ARBA00004496"/>
    </source>
</evidence>
<dbReference type="PROSITE" id="PS50827">
    <property type="entry name" value="DDT"/>
    <property type="match status" value="1"/>
</dbReference>
<evidence type="ECO:0000313" key="12">
    <source>
        <dbReference type="EMBL" id="KAI5072553.1"/>
    </source>
</evidence>
<dbReference type="OrthoDB" id="298344at2759"/>
<dbReference type="PANTHER" id="PTHR31169">
    <property type="entry name" value="OS05G0300700 PROTEIN"/>
    <property type="match status" value="1"/>
</dbReference>
<reference evidence="12" key="1">
    <citation type="submission" date="2021-01" db="EMBL/GenBank/DDBJ databases">
        <title>Adiantum capillus-veneris genome.</title>
        <authorList>
            <person name="Fang Y."/>
            <person name="Liao Q."/>
        </authorList>
    </citation>
    <scope>NUCLEOTIDE SEQUENCE</scope>
    <source>
        <strain evidence="12">H3</strain>
        <tissue evidence="12">Leaf</tissue>
    </source>
</reference>
<evidence type="ECO:0000256" key="9">
    <source>
        <dbReference type="ARBA" id="ARBA00023242"/>
    </source>
</evidence>
<feature type="region of interest" description="Disordered" evidence="10">
    <location>
        <begin position="342"/>
        <end position="364"/>
    </location>
</feature>
<dbReference type="AlphaFoldDB" id="A0A9D4UR38"/>
<accession>A0A9D4UR38</accession>
<keyword evidence="13" id="KW-1185">Reference proteome</keyword>
<evidence type="ECO:0000256" key="3">
    <source>
        <dbReference type="ARBA" id="ARBA00022490"/>
    </source>
</evidence>
<evidence type="ECO:0000256" key="1">
    <source>
        <dbReference type="ARBA" id="ARBA00004123"/>
    </source>
</evidence>
<keyword evidence="3" id="KW-0963">Cytoplasm</keyword>
<dbReference type="GO" id="GO:0006355">
    <property type="term" value="P:regulation of DNA-templated transcription"/>
    <property type="evidence" value="ECO:0007669"/>
    <property type="project" value="InterPro"/>
</dbReference>
<feature type="compositionally biased region" description="Basic and acidic residues" evidence="10">
    <location>
        <begin position="271"/>
        <end position="285"/>
    </location>
</feature>
<keyword evidence="5" id="KW-0597">Phosphoprotein</keyword>
<name>A0A9D4UR38_ADICA</name>
<dbReference type="PANTHER" id="PTHR31169:SF8">
    <property type="entry name" value="ZINC-FINGER DOMAIN OF MONOAMINE-OXIDASE A REPRESSOR R1 PROTEIN"/>
    <property type="match status" value="1"/>
</dbReference>
<evidence type="ECO:0000259" key="11">
    <source>
        <dbReference type="PROSITE" id="PS50827"/>
    </source>
</evidence>
<dbReference type="InterPro" id="IPR018866">
    <property type="entry name" value="Znf-4CXXC_R1"/>
</dbReference>
<dbReference type="InterPro" id="IPR040221">
    <property type="entry name" value="CDCA7/CDA7L"/>
</dbReference>
<keyword evidence="8" id="KW-0804">Transcription</keyword>
<evidence type="ECO:0000256" key="6">
    <source>
        <dbReference type="ARBA" id="ARBA00022843"/>
    </source>
</evidence>
<keyword evidence="9" id="KW-0539">Nucleus</keyword>
<evidence type="ECO:0000256" key="5">
    <source>
        <dbReference type="ARBA" id="ARBA00022553"/>
    </source>
</evidence>
<keyword evidence="7" id="KW-0805">Transcription regulation</keyword>
<evidence type="ECO:0000256" key="4">
    <source>
        <dbReference type="ARBA" id="ARBA00022499"/>
    </source>
</evidence>
<dbReference type="SMART" id="SM00571">
    <property type="entry name" value="DDT"/>
    <property type="match status" value="1"/>
</dbReference>
<proteinExistence type="predicted"/>
<feature type="region of interest" description="Disordered" evidence="10">
    <location>
        <begin position="200"/>
        <end position="226"/>
    </location>
</feature>
<dbReference type="Proteomes" id="UP000886520">
    <property type="component" value="Chromosome 12"/>
</dbReference>
<evidence type="ECO:0000256" key="8">
    <source>
        <dbReference type="ARBA" id="ARBA00023163"/>
    </source>
</evidence>
<dbReference type="EMBL" id="JABFUD020000012">
    <property type="protein sequence ID" value="KAI5072553.1"/>
    <property type="molecule type" value="Genomic_DNA"/>
</dbReference>
<evidence type="ECO:0000256" key="7">
    <source>
        <dbReference type="ARBA" id="ARBA00023015"/>
    </source>
</evidence>
<feature type="region of interest" description="Disordered" evidence="10">
    <location>
        <begin position="1"/>
        <end position="36"/>
    </location>
</feature>
<gene>
    <name evidence="12" type="ORF">GOP47_0012659</name>
</gene>
<protein>
    <recommendedName>
        <fullName evidence="11">DDT domain-containing protein</fullName>
    </recommendedName>
</protein>
<feature type="domain" description="DDT" evidence="11">
    <location>
        <begin position="390"/>
        <end position="455"/>
    </location>
</feature>
<dbReference type="Pfam" id="PF10497">
    <property type="entry name" value="zf-4CXXC_R1"/>
    <property type="match status" value="1"/>
</dbReference>
<keyword evidence="6" id="KW-0832">Ubl conjugation</keyword>
<comment type="caution">
    <text evidence="12">The sequence shown here is derived from an EMBL/GenBank/DDBJ whole genome shotgun (WGS) entry which is preliminary data.</text>
</comment>
<dbReference type="GO" id="GO:0005634">
    <property type="term" value="C:nucleus"/>
    <property type="evidence" value="ECO:0007669"/>
    <property type="project" value="UniProtKB-SubCell"/>
</dbReference>
<sequence>MPTKKAEAARAVVSPSKMKRTAELEEDVHGAQAGATTKRRKGLGLRVIGGRIYDSENGRTCHQCRQKTIDFMASCKASFRSRPCTQHYCAKCLLNRYGEKVTEVSQLPSWSCPKCRRECNCSICLKKQGCVPTGILAHTAKATGFTSVAELLKKRSAVRVDHNEAAPSPGMAKAKKRKLVVTADGEVEGPVANALLRTPPTKQKKAPVTISSDVASPAKKRKNISNAQGTIQEFLVPKTENGTTVSGVSELELSKVKREDGHVLVKKSKKKNTENKGRADNEESKPLIIKNSKAAKKNLSLEVKVKVEGGAETCKTQSRPLGKKDVKQKWALCDASDKPKLGNLTSPKVEAEEPKKKGQAGKTKFSSVENEVVLPEGAPITMVAGMDFPTEAIGSAVQFVEFCFAFQSVLGLRRGDAEAVLRELTKGRLARKGSNSLLVQLHAKLLNIIESSFSASNGEVTHSSSGKRSWLNVLNKHLNERSCILKSLSKDSDKSLPTSFMHGGPVASTVVLEEDLRTMKIAVEEGVESYENLGLYHKLQLLVILCDDSLETQIMRDHIESANREYTESQKGTREEVLAARKEVRDAKQKIKDAEVAKLIALGNLNGPLTHEDQEALLNKVLAETERAVAAASLEKEAISRMKKGRSDAVRTDAIAWSLDHRAFYKLKGVENTDRVVVQECKAGQPTLDSWRVYSDADEAILTKYLLQRAKISRKKMLAEAGLEDFHVEGGDAEKENRIPIAVKAYSSLPKIM</sequence>
<feature type="region of interest" description="Disordered" evidence="10">
    <location>
        <begin position="262"/>
        <end position="288"/>
    </location>
</feature>
<feature type="compositionally biased region" description="Basic and acidic residues" evidence="10">
    <location>
        <begin position="20"/>
        <end position="29"/>
    </location>
</feature>
<organism evidence="12 13">
    <name type="scientific">Adiantum capillus-veneris</name>
    <name type="common">Maidenhair fern</name>
    <dbReference type="NCBI Taxonomy" id="13818"/>
    <lineage>
        <taxon>Eukaryota</taxon>
        <taxon>Viridiplantae</taxon>
        <taxon>Streptophyta</taxon>
        <taxon>Embryophyta</taxon>
        <taxon>Tracheophyta</taxon>
        <taxon>Polypodiopsida</taxon>
        <taxon>Polypodiidae</taxon>
        <taxon>Polypodiales</taxon>
        <taxon>Pteridineae</taxon>
        <taxon>Pteridaceae</taxon>
        <taxon>Vittarioideae</taxon>
        <taxon>Adiantum</taxon>
    </lineage>
</organism>
<comment type="subcellular location">
    <subcellularLocation>
        <location evidence="2">Cytoplasm</location>
    </subcellularLocation>
    <subcellularLocation>
        <location evidence="1">Nucleus</location>
    </subcellularLocation>
</comment>
<dbReference type="GO" id="GO:0005737">
    <property type="term" value="C:cytoplasm"/>
    <property type="evidence" value="ECO:0007669"/>
    <property type="project" value="UniProtKB-SubCell"/>
</dbReference>
<evidence type="ECO:0000313" key="13">
    <source>
        <dbReference type="Proteomes" id="UP000886520"/>
    </source>
</evidence>